<gene>
    <name evidence="5" type="ORF">AMON00008_LOCUS35883</name>
</gene>
<dbReference type="SUPFAM" id="SSF48403">
    <property type="entry name" value="Ankyrin repeat"/>
    <property type="match status" value="1"/>
</dbReference>
<dbReference type="EMBL" id="HBNR01051271">
    <property type="protein sequence ID" value="CAE4615405.1"/>
    <property type="molecule type" value="Transcribed_RNA"/>
</dbReference>
<reference evidence="5" key="1">
    <citation type="submission" date="2021-01" db="EMBL/GenBank/DDBJ databases">
        <authorList>
            <person name="Corre E."/>
            <person name="Pelletier E."/>
            <person name="Niang G."/>
            <person name="Scheremetjew M."/>
            <person name="Finn R."/>
            <person name="Kale V."/>
            <person name="Holt S."/>
            <person name="Cochrane G."/>
            <person name="Meng A."/>
            <person name="Brown T."/>
            <person name="Cohen L."/>
        </authorList>
    </citation>
    <scope>NUCLEOTIDE SEQUENCE</scope>
    <source>
        <strain evidence="5">CCMP3105</strain>
    </source>
</reference>
<dbReference type="InterPro" id="IPR002110">
    <property type="entry name" value="Ankyrin_rpt"/>
</dbReference>
<proteinExistence type="predicted"/>
<dbReference type="Pfam" id="PF00023">
    <property type="entry name" value="Ank"/>
    <property type="match status" value="1"/>
</dbReference>
<dbReference type="PANTHER" id="PTHR24171">
    <property type="entry name" value="ANKYRIN REPEAT DOMAIN-CONTAINING PROTEIN 39-RELATED"/>
    <property type="match status" value="1"/>
</dbReference>
<evidence type="ECO:0000313" key="5">
    <source>
        <dbReference type="EMBL" id="CAE4615405.1"/>
    </source>
</evidence>
<name>A0A7S4RI94_9DINO</name>
<dbReference type="AlphaFoldDB" id="A0A7S4RI94"/>
<dbReference type="SMART" id="SM00248">
    <property type="entry name" value="ANK"/>
    <property type="match status" value="1"/>
</dbReference>
<keyword evidence="1" id="KW-0677">Repeat</keyword>
<evidence type="ECO:0000256" key="1">
    <source>
        <dbReference type="ARBA" id="ARBA00022737"/>
    </source>
</evidence>
<evidence type="ECO:0000256" key="2">
    <source>
        <dbReference type="ARBA" id="ARBA00023043"/>
    </source>
</evidence>
<feature type="compositionally biased region" description="Polar residues" evidence="4">
    <location>
        <begin position="1"/>
        <end position="23"/>
    </location>
</feature>
<evidence type="ECO:0000256" key="4">
    <source>
        <dbReference type="SAM" id="MobiDB-lite"/>
    </source>
</evidence>
<feature type="repeat" description="ANK" evidence="3">
    <location>
        <begin position="164"/>
        <end position="196"/>
    </location>
</feature>
<accession>A0A7S4RI94</accession>
<dbReference type="Gene3D" id="1.25.40.20">
    <property type="entry name" value="Ankyrin repeat-containing domain"/>
    <property type="match status" value="1"/>
</dbReference>
<protein>
    <submittedName>
        <fullName evidence="5">Uncharacterized protein</fullName>
    </submittedName>
</protein>
<evidence type="ECO:0000256" key="3">
    <source>
        <dbReference type="PROSITE-ProRule" id="PRU00023"/>
    </source>
</evidence>
<dbReference type="PROSITE" id="PS50297">
    <property type="entry name" value="ANK_REP_REGION"/>
    <property type="match status" value="1"/>
</dbReference>
<feature type="region of interest" description="Disordered" evidence="4">
    <location>
        <begin position="1"/>
        <end position="68"/>
    </location>
</feature>
<organism evidence="5">
    <name type="scientific">Alexandrium monilatum</name>
    <dbReference type="NCBI Taxonomy" id="311494"/>
    <lineage>
        <taxon>Eukaryota</taxon>
        <taxon>Sar</taxon>
        <taxon>Alveolata</taxon>
        <taxon>Dinophyceae</taxon>
        <taxon>Gonyaulacales</taxon>
        <taxon>Pyrocystaceae</taxon>
        <taxon>Alexandrium</taxon>
    </lineage>
</organism>
<sequence length="231" mass="25905">MAQVGRDNSSPSPAGTRPSVSQSRHMEVDDTVVVPASQPAEEAALEAAPTRPPPMVRRPEEEDEGLSFRQRYERDLQEAKDRLLGADPEFDGDDTNATLTEAERKRGWHYPLTKTQQKKEYGCVVNEQQRFLWRLQDGHLDIVEDYLGDPKKKKTIDINLYDEQGWTPLHYAAQLNHAEIVKVLLAGNANPGLKDKVCGLTAYELATMGVNDDYGPNDEVLEVLNSYGVKK</sequence>
<keyword evidence="2 3" id="KW-0040">ANK repeat</keyword>
<dbReference type="InterPro" id="IPR036770">
    <property type="entry name" value="Ankyrin_rpt-contain_sf"/>
</dbReference>
<feature type="compositionally biased region" description="Low complexity" evidence="4">
    <location>
        <begin position="35"/>
        <end position="49"/>
    </location>
</feature>
<dbReference type="PROSITE" id="PS50088">
    <property type="entry name" value="ANK_REPEAT"/>
    <property type="match status" value="1"/>
</dbReference>